<feature type="binding site" evidence="8">
    <location>
        <position position="84"/>
    </location>
    <ligand>
        <name>Zn(2+)</name>
        <dbReference type="ChEBI" id="CHEBI:29105"/>
        <label>2</label>
    </ligand>
</feature>
<dbReference type="InterPro" id="IPR001222">
    <property type="entry name" value="Znf_TFIIS"/>
</dbReference>
<comment type="subcellular location">
    <subcellularLocation>
        <location evidence="1">Nucleus</location>
        <location evidence="1">Nucleolus</location>
    </subcellularLocation>
</comment>
<feature type="binding site" evidence="8">
    <location>
        <position position="112"/>
    </location>
    <ligand>
        <name>Zn(2+)</name>
        <dbReference type="ChEBI" id="CHEBI:29105"/>
        <label>2</label>
    </ligand>
</feature>
<evidence type="ECO:0000256" key="10">
    <source>
        <dbReference type="SAM" id="MobiDB-lite"/>
    </source>
</evidence>
<dbReference type="Gene3D" id="2.20.25.10">
    <property type="match status" value="1"/>
</dbReference>
<evidence type="ECO:0000256" key="5">
    <source>
        <dbReference type="ARBA" id="ARBA00022833"/>
    </source>
</evidence>
<dbReference type="GO" id="GO:0005736">
    <property type="term" value="C:RNA polymerase I complex"/>
    <property type="evidence" value="ECO:0007669"/>
    <property type="project" value="TreeGrafter"/>
</dbReference>
<feature type="binding site" evidence="8">
    <location>
        <position position="29"/>
    </location>
    <ligand>
        <name>Zn(2+)</name>
        <dbReference type="ChEBI" id="CHEBI:29105"/>
        <label>1</label>
    </ligand>
</feature>
<comment type="function">
    <text evidence="7">DNA-dependent RNA polymerase catalyzes the transcription of DNA into RNA using the four ribonucleoside triphosphates as substrates.</text>
</comment>
<feature type="domain" description="TFIIS-type" evidence="11">
    <location>
        <begin position="80"/>
        <end position="120"/>
    </location>
</feature>
<keyword evidence="2 7" id="KW-0240">DNA-directed RNA polymerase</keyword>
<dbReference type="GO" id="GO:0003676">
    <property type="term" value="F:nucleic acid binding"/>
    <property type="evidence" value="ECO:0007669"/>
    <property type="project" value="InterPro"/>
</dbReference>
<feature type="binding site" evidence="8">
    <location>
        <position position="87"/>
    </location>
    <ligand>
        <name>Zn(2+)</name>
        <dbReference type="ChEBI" id="CHEBI:29105"/>
        <label>2</label>
    </ligand>
</feature>
<keyword evidence="3 8" id="KW-0479">Metal-binding</keyword>
<organism evidence="12 13">
    <name type="scientific">Myriangium duriaei CBS 260.36</name>
    <dbReference type="NCBI Taxonomy" id="1168546"/>
    <lineage>
        <taxon>Eukaryota</taxon>
        <taxon>Fungi</taxon>
        <taxon>Dikarya</taxon>
        <taxon>Ascomycota</taxon>
        <taxon>Pezizomycotina</taxon>
        <taxon>Dothideomycetes</taxon>
        <taxon>Dothideomycetidae</taxon>
        <taxon>Myriangiales</taxon>
        <taxon>Myriangiaceae</taxon>
        <taxon>Myriangium</taxon>
    </lineage>
</organism>
<evidence type="ECO:0000259" key="11">
    <source>
        <dbReference type="PROSITE" id="PS51133"/>
    </source>
</evidence>
<name>A0A9P4IQ70_9PEZI</name>
<keyword evidence="5 8" id="KW-0862">Zinc</keyword>
<dbReference type="GO" id="GO:0008270">
    <property type="term" value="F:zinc ion binding"/>
    <property type="evidence" value="ECO:0007669"/>
    <property type="project" value="UniProtKB-KW"/>
</dbReference>
<dbReference type="OrthoDB" id="10056816at2759"/>
<feature type="binding site" evidence="8">
    <location>
        <position position="13"/>
    </location>
    <ligand>
        <name>Zn(2+)</name>
        <dbReference type="ChEBI" id="CHEBI:29105"/>
        <label>1</label>
    </ligand>
</feature>
<dbReference type="CDD" id="cd10507">
    <property type="entry name" value="Zn-ribbon_RPA12"/>
    <property type="match status" value="1"/>
</dbReference>
<evidence type="ECO:0000313" key="13">
    <source>
        <dbReference type="Proteomes" id="UP000799439"/>
    </source>
</evidence>
<sequence>MSVSGSLCFCSACGNLLDRVRPNVTSITCTICQTPNENNWPKTQTVMIQQSALPSSSLRKKKHSFVKSGDGKEGAGEALMQEACPKCEHPEMYYSEVQMRSADEGSTIRYRCPKCGHKFNANN</sequence>
<accession>A0A9P4IQ70</accession>
<comment type="caution">
    <text evidence="12">The sequence shown here is derived from an EMBL/GenBank/DDBJ whole genome shotgun (WGS) entry which is preliminary data.</text>
</comment>
<evidence type="ECO:0000256" key="8">
    <source>
        <dbReference type="PIRSR" id="PIRSR005586-1"/>
    </source>
</evidence>
<dbReference type="PANTHER" id="PTHR11239:SF14">
    <property type="entry name" value="DNA-DIRECTED RNA POLYMERASE I SUBUNIT RPA12"/>
    <property type="match status" value="1"/>
</dbReference>
<dbReference type="AlphaFoldDB" id="A0A9P4IQ70"/>
<evidence type="ECO:0000256" key="3">
    <source>
        <dbReference type="ARBA" id="ARBA00022723"/>
    </source>
</evidence>
<dbReference type="InterPro" id="IPR012164">
    <property type="entry name" value="Rpa12/Rpb9/Rpc10/TFS"/>
</dbReference>
<gene>
    <name evidence="12" type="ORF">K461DRAFT_298168</name>
</gene>
<evidence type="ECO:0000256" key="7">
    <source>
        <dbReference type="PIRNR" id="PIRNR005586"/>
    </source>
</evidence>
<evidence type="ECO:0000313" key="12">
    <source>
        <dbReference type="EMBL" id="KAF2148072.1"/>
    </source>
</evidence>
<evidence type="ECO:0000256" key="6">
    <source>
        <dbReference type="ARBA" id="ARBA00023242"/>
    </source>
</evidence>
<dbReference type="InterPro" id="IPR034004">
    <property type="entry name" value="Zn_ribbon_RPA12_C"/>
</dbReference>
<keyword evidence="7" id="KW-0804">Transcription</keyword>
<keyword evidence="13" id="KW-1185">Reference proteome</keyword>
<evidence type="ECO:0000256" key="9">
    <source>
        <dbReference type="PIRSR" id="PIRSR005586-2"/>
    </source>
</evidence>
<feature type="zinc finger region" description="C4-type" evidence="9">
    <location>
        <begin position="10"/>
        <end position="32"/>
    </location>
</feature>
<reference evidence="12" key="1">
    <citation type="journal article" date="2020" name="Stud. Mycol.">
        <title>101 Dothideomycetes genomes: a test case for predicting lifestyles and emergence of pathogens.</title>
        <authorList>
            <person name="Haridas S."/>
            <person name="Albert R."/>
            <person name="Binder M."/>
            <person name="Bloem J."/>
            <person name="Labutti K."/>
            <person name="Salamov A."/>
            <person name="Andreopoulos B."/>
            <person name="Baker S."/>
            <person name="Barry K."/>
            <person name="Bills G."/>
            <person name="Bluhm B."/>
            <person name="Cannon C."/>
            <person name="Castanera R."/>
            <person name="Culley D."/>
            <person name="Daum C."/>
            <person name="Ezra D."/>
            <person name="Gonzalez J."/>
            <person name="Henrissat B."/>
            <person name="Kuo A."/>
            <person name="Liang C."/>
            <person name="Lipzen A."/>
            <person name="Lutzoni F."/>
            <person name="Magnuson J."/>
            <person name="Mondo S."/>
            <person name="Nolan M."/>
            <person name="Ohm R."/>
            <person name="Pangilinan J."/>
            <person name="Park H.-J."/>
            <person name="Ramirez L."/>
            <person name="Alfaro M."/>
            <person name="Sun H."/>
            <person name="Tritt A."/>
            <person name="Yoshinaga Y."/>
            <person name="Zwiers L.-H."/>
            <person name="Turgeon B."/>
            <person name="Goodwin S."/>
            <person name="Spatafora J."/>
            <person name="Crous P."/>
            <person name="Grigoriev I."/>
        </authorList>
    </citation>
    <scope>NUCLEOTIDE SEQUENCE</scope>
    <source>
        <strain evidence="12">CBS 260.36</strain>
    </source>
</reference>
<dbReference type="GO" id="GO:0006363">
    <property type="term" value="P:termination of RNA polymerase I transcription"/>
    <property type="evidence" value="ECO:0007669"/>
    <property type="project" value="TreeGrafter"/>
</dbReference>
<dbReference type="SMART" id="SM00440">
    <property type="entry name" value="ZnF_C2C2"/>
    <property type="match status" value="1"/>
</dbReference>
<dbReference type="Pfam" id="PF01096">
    <property type="entry name" value="Zn_ribbon_TFIIS"/>
    <property type="match status" value="1"/>
</dbReference>
<dbReference type="GO" id="GO:0003899">
    <property type="term" value="F:DNA-directed RNA polymerase activity"/>
    <property type="evidence" value="ECO:0007669"/>
    <property type="project" value="InterPro"/>
</dbReference>
<dbReference type="PANTHER" id="PTHR11239">
    <property type="entry name" value="DNA-DIRECTED RNA POLYMERASE"/>
    <property type="match status" value="1"/>
</dbReference>
<dbReference type="PROSITE" id="PS00466">
    <property type="entry name" value="ZF_TFIIS_1"/>
    <property type="match status" value="1"/>
</dbReference>
<evidence type="ECO:0000256" key="4">
    <source>
        <dbReference type="ARBA" id="ARBA00022771"/>
    </source>
</evidence>
<dbReference type="PIRSF" id="PIRSF005586">
    <property type="entry name" value="RNApol_RpoM"/>
    <property type="match status" value="1"/>
</dbReference>
<comment type="similarity">
    <text evidence="7">Belongs to the archaeal rpoM/eukaryotic RPA12/RPB9/RPC11 RNA polymerase family.</text>
</comment>
<dbReference type="SUPFAM" id="SSF57783">
    <property type="entry name" value="Zinc beta-ribbon"/>
    <property type="match status" value="1"/>
</dbReference>
<dbReference type="PROSITE" id="PS51133">
    <property type="entry name" value="ZF_TFIIS_2"/>
    <property type="match status" value="1"/>
</dbReference>
<evidence type="ECO:0000256" key="2">
    <source>
        <dbReference type="ARBA" id="ARBA00022478"/>
    </source>
</evidence>
<feature type="binding site" evidence="8">
    <location>
        <position position="115"/>
    </location>
    <ligand>
        <name>Zn(2+)</name>
        <dbReference type="ChEBI" id="CHEBI:29105"/>
        <label>2</label>
    </ligand>
</feature>
<feature type="region of interest" description="Disordered" evidence="10">
    <location>
        <begin position="51"/>
        <end position="74"/>
    </location>
</feature>
<keyword evidence="6 7" id="KW-0539">Nucleus</keyword>
<protein>
    <recommendedName>
        <fullName evidence="7">DNA-directed RNA polymerase subunit</fullName>
    </recommendedName>
</protein>
<keyword evidence="4 9" id="KW-0863">Zinc-finger</keyword>
<feature type="binding site" evidence="8">
    <location>
        <position position="32"/>
    </location>
    <ligand>
        <name>Zn(2+)</name>
        <dbReference type="ChEBI" id="CHEBI:29105"/>
        <label>1</label>
    </ligand>
</feature>
<dbReference type="Proteomes" id="UP000799439">
    <property type="component" value="Unassembled WGS sequence"/>
</dbReference>
<dbReference type="EMBL" id="ML996094">
    <property type="protein sequence ID" value="KAF2148072.1"/>
    <property type="molecule type" value="Genomic_DNA"/>
</dbReference>
<evidence type="ECO:0000256" key="1">
    <source>
        <dbReference type="ARBA" id="ARBA00004604"/>
    </source>
</evidence>
<feature type="binding site" evidence="8">
    <location>
        <position position="10"/>
    </location>
    <ligand>
        <name>Zn(2+)</name>
        <dbReference type="ChEBI" id="CHEBI:29105"/>
        <label>1</label>
    </ligand>
</feature>
<proteinExistence type="inferred from homology"/>